<proteinExistence type="predicted"/>
<dbReference type="AlphaFoldDB" id="A0A160V945"/>
<protein>
    <submittedName>
        <fullName evidence="1">Uncharacterized protein</fullName>
    </submittedName>
</protein>
<sequence>MDSGHSGTSGRFDWLKEVALEYAFTLKVFGLSKTAHPTGAD</sequence>
<dbReference type="EMBL" id="FAXA01000271">
    <property type="protein sequence ID" value="CUV02546.1"/>
    <property type="molecule type" value="Genomic_DNA"/>
</dbReference>
<accession>A0A160V945</accession>
<reference evidence="1" key="1">
    <citation type="submission" date="2015-10" db="EMBL/GenBank/DDBJ databases">
        <authorList>
            <person name="Gilbert D.G."/>
        </authorList>
    </citation>
    <scope>NUCLEOTIDE SEQUENCE</scope>
</reference>
<organism evidence="1">
    <name type="scientific">hydrothermal vent metagenome</name>
    <dbReference type="NCBI Taxonomy" id="652676"/>
    <lineage>
        <taxon>unclassified sequences</taxon>
        <taxon>metagenomes</taxon>
        <taxon>ecological metagenomes</taxon>
    </lineage>
</organism>
<evidence type="ECO:0000313" key="1">
    <source>
        <dbReference type="EMBL" id="CUV02546.1"/>
    </source>
</evidence>
<gene>
    <name evidence="1" type="ORF">MGWOODY_Clf315</name>
</gene>
<name>A0A160V945_9ZZZZ</name>